<dbReference type="OrthoDB" id="2976890at2759"/>
<proteinExistence type="predicted"/>
<reference evidence="1 2" key="1">
    <citation type="submission" date="2016-04" db="EMBL/GenBank/DDBJ databases">
        <title>A degradative enzymes factory behind the ericoid mycorrhizal symbiosis.</title>
        <authorList>
            <consortium name="DOE Joint Genome Institute"/>
            <person name="Martino E."/>
            <person name="Morin E."/>
            <person name="Grelet G."/>
            <person name="Kuo A."/>
            <person name="Kohler A."/>
            <person name="Daghino S."/>
            <person name="Barry K."/>
            <person name="Choi C."/>
            <person name="Cichocki N."/>
            <person name="Clum A."/>
            <person name="Copeland A."/>
            <person name="Hainaut M."/>
            <person name="Haridas S."/>
            <person name="Labutti K."/>
            <person name="Lindquist E."/>
            <person name="Lipzen A."/>
            <person name="Khouja H.-R."/>
            <person name="Murat C."/>
            <person name="Ohm R."/>
            <person name="Olson A."/>
            <person name="Spatafora J."/>
            <person name="Veneault-Fourrey C."/>
            <person name="Henrissat B."/>
            <person name="Grigoriev I."/>
            <person name="Martin F."/>
            <person name="Perotto S."/>
        </authorList>
    </citation>
    <scope>NUCLEOTIDE SEQUENCE [LARGE SCALE GENOMIC DNA]</scope>
    <source>
        <strain evidence="1 2">E</strain>
    </source>
</reference>
<dbReference type="AlphaFoldDB" id="A0A2J6THQ5"/>
<dbReference type="Proteomes" id="UP000235371">
    <property type="component" value="Unassembled WGS sequence"/>
</dbReference>
<organism evidence="1 2">
    <name type="scientific">Hyaloscypha bicolor E</name>
    <dbReference type="NCBI Taxonomy" id="1095630"/>
    <lineage>
        <taxon>Eukaryota</taxon>
        <taxon>Fungi</taxon>
        <taxon>Dikarya</taxon>
        <taxon>Ascomycota</taxon>
        <taxon>Pezizomycotina</taxon>
        <taxon>Leotiomycetes</taxon>
        <taxon>Helotiales</taxon>
        <taxon>Hyaloscyphaceae</taxon>
        <taxon>Hyaloscypha</taxon>
        <taxon>Hyaloscypha bicolor</taxon>
    </lineage>
</organism>
<protein>
    <submittedName>
        <fullName evidence="1">Uncharacterized protein</fullName>
    </submittedName>
</protein>
<gene>
    <name evidence="1" type="ORF">K444DRAFT_523761</name>
</gene>
<dbReference type="GeneID" id="36582390"/>
<accession>A0A2J6THQ5</accession>
<sequence length="82" mass="9574">KIISLTRDNAKNNNTCARYLYKIIGYIYNKYLNLIPIHDKLIRFKRKASKINYLAHINNLIIKAILKSLGSSTYKDTIVFLN</sequence>
<keyword evidence="2" id="KW-1185">Reference proteome</keyword>
<evidence type="ECO:0000313" key="2">
    <source>
        <dbReference type="Proteomes" id="UP000235371"/>
    </source>
</evidence>
<dbReference type="EMBL" id="KZ613783">
    <property type="protein sequence ID" value="PMD62550.1"/>
    <property type="molecule type" value="Genomic_DNA"/>
</dbReference>
<dbReference type="InParanoid" id="A0A2J6THQ5"/>
<evidence type="ECO:0000313" key="1">
    <source>
        <dbReference type="EMBL" id="PMD62550.1"/>
    </source>
</evidence>
<feature type="non-terminal residue" evidence="1">
    <location>
        <position position="1"/>
    </location>
</feature>
<name>A0A2J6THQ5_9HELO</name>
<dbReference type="RefSeq" id="XP_024739454.1">
    <property type="nucleotide sequence ID" value="XM_024874310.1"/>
</dbReference>